<organism evidence="1 2">
    <name type="scientific">Persea americana</name>
    <name type="common">Avocado</name>
    <dbReference type="NCBI Taxonomy" id="3435"/>
    <lineage>
        <taxon>Eukaryota</taxon>
        <taxon>Viridiplantae</taxon>
        <taxon>Streptophyta</taxon>
        <taxon>Embryophyta</taxon>
        <taxon>Tracheophyta</taxon>
        <taxon>Spermatophyta</taxon>
        <taxon>Magnoliopsida</taxon>
        <taxon>Magnoliidae</taxon>
        <taxon>Laurales</taxon>
        <taxon>Lauraceae</taxon>
        <taxon>Persea</taxon>
    </lineage>
</organism>
<evidence type="ECO:0000313" key="2">
    <source>
        <dbReference type="Proteomes" id="UP001234297"/>
    </source>
</evidence>
<dbReference type="Proteomes" id="UP001234297">
    <property type="component" value="Chromosome 3"/>
</dbReference>
<comment type="caution">
    <text evidence="1">The sequence shown here is derived from an EMBL/GenBank/DDBJ whole genome shotgun (WGS) entry which is preliminary data.</text>
</comment>
<evidence type="ECO:0000313" key="1">
    <source>
        <dbReference type="EMBL" id="KAJ8635310.1"/>
    </source>
</evidence>
<reference evidence="1 2" key="1">
    <citation type="journal article" date="2022" name="Hortic Res">
        <title>A haplotype resolved chromosomal level avocado genome allows analysis of novel avocado genes.</title>
        <authorList>
            <person name="Nath O."/>
            <person name="Fletcher S.J."/>
            <person name="Hayward A."/>
            <person name="Shaw L.M."/>
            <person name="Masouleh A.K."/>
            <person name="Furtado A."/>
            <person name="Henry R.J."/>
            <person name="Mitter N."/>
        </authorList>
    </citation>
    <scope>NUCLEOTIDE SEQUENCE [LARGE SCALE GENOMIC DNA]</scope>
    <source>
        <strain evidence="2">cv. Hass</strain>
    </source>
</reference>
<sequence length="87" mass="10042">MILLDAMYKAKEGITSFGFIMILNGIIVDIERDREREREEDGGTKPRTGFFIYIDHKAAAFSLKESCLGLWFKQHSYLLLLLVKTVE</sequence>
<dbReference type="EMBL" id="CM056811">
    <property type="protein sequence ID" value="KAJ8635310.1"/>
    <property type="molecule type" value="Genomic_DNA"/>
</dbReference>
<proteinExistence type="predicted"/>
<gene>
    <name evidence="1" type="ORF">MRB53_009577</name>
</gene>
<name>A0ACC2LPE4_PERAE</name>
<accession>A0ACC2LPE4</accession>
<keyword evidence="2" id="KW-1185">Reference proteome</keyword>
<protein>
    <submittedName>
        <fullName evidence="1">Uncharacterized protein</fullName>
    </submittedName>
</protein>